<proteinExistence type="predicted"/>
<organism evidence="1 2">
    <name type="scientific">Rhodococcus opacus</name>
    <name type="common">Nocardia opaca</name>
    <dbReference type="NCBI Taxonomy" id="37919"/>
    <lineage>
        <taxon>Bacteria</taxon>
        <taxon>Bacillati</taxon>
        <taxon>Actinomycetota</taxon>
        <taxon>Actinomycetes</taxon>
        <taxon>Mycobacteriales</taxon>
        <taxon>Nocardiaceae</taxon>
        <taxon>Rhodococcus</taxon>
    </lineage>
</organism>
<dbReference type="Proteomes" id="UP000028488">
    <property type="component" value="Chromosome"/>
</dbReference>
<evidence type="ECO:0000313" key="2">
    <source>
        <dbReference type="Proteomes" id="UP000028488"/>
    </source>
</evidence>
<accession>A0A076ETF1</accession>
<reference evidence="1 2" key="1">
    <citation type="submission" date="2014-07" db="EMBL/GenBank/DDBJ databases">
        <title>Genome Sequence of Rhodococcus opacus Strain R7, a Biodegrader of Mono- and Polycyclic Aromatic Hydrocarbons.</title>
        <authorList>
            <person name="Di Gennaro P."/>
            <person name="Zampolli J."/>
            <person name="Presti I."/>
            <person name="Cappelletti M."/>
            <person name="D'Ursi P."/>
            <person name="Orro A."/>
            <person name="Mezzelani A."/>
            <person name="Milanesi L."/>
        </authorList>
    </citation>
    <scope>NUCLEOTIDE SEQUENCE [LARGE SCALE GENOMIC DNA]</scope>
    <source>
        <strain evidence="1 2">R7</strain>
    </source>
</reference>
<gene>
    <name evidence="1" type="ORF">EP51_33985</name>
</gene>
<dbReference type="EMBL" id="CP008947">
    <property type="protein sequence ID" value="AII09385.1"/>
    <property type="molecule type" value="Genomic_DNA"/>
</dbReference>
<dbReference type="AlphaFoldDB" id="A0A076ETF1"/>
<evidence type="ECO:0000313" key="1">
    <source>
        <dbReference type="EMBL" id="AII09385.1"/>
    </source>
</evidence>
<name>A0A076ETF1_RHOOP</name>
<sequence length="78" mass="8289">MVMCRITGHSRVMPLAPRMVRALESANPSVDFAHPTATAAMLEDPLAVCDFANERSVSSVSRSGRFDAGVRVRASVAG</sequence>
<protein>
    <submittedName>
        <fullName evidence="1">Uncharacterized protein</fullName>
    </submittedName>
</protein>